<evidence type="ECO:0000256" key="7">
    <source>
        <dbReference type="SAM" id="SignalP"/>
    </source>
</evidence>
<proteinExistence type="predicted"/>
<dbReference type="PANTHER" id="PTHR22726:SF1">
    <property type="entry name" value="METALLOENDOPEPTIDASE OMA1, MITOCHONDRIAL"/>
    <property type="match status" value="1"/>
</dbReference>
<protein>
    <submittedName>
        <fullName evidence="9">M48 family metalloprotease</fullName>
        <ecNumber evidence="9">3.4.24.-</ecNumber>
    </submittedName>
</protein>
<feature type="domain" description="Peptidase M48" evidence="8">
    <location>
        <begin position="52"/>
        <end position="226"/>
    </location>
</feature>
<keyword evidence="4 9" id="KW-0378">Hydrolase</keyword>
<evidence type="ECO:0000256" key="6">
    <source>
        <dbReference type="ARBA" id="ARBA00023049"/>
    </source>
</evidence>
<reference evidence="9 10" key="1">
    <citation type="submission" date="2021-07" db="EMBL/GenBank/DDBJ databases">
        <title>Isolation and characterization of bacteria from a gold mining with a capacity of golden bioaccumulation.</title>
        <authorList>
            <person name="Yang X.J."/>
        </authorList>
    </citation>
    <scope>NUCLEOTIDE SEQUENCE [LARGE SCALE GENOMIC DNA]</scope>
    <source>
        <strain evidence="9 10">Au29</strain>
    </source>
</reference>
<dbReference type="RefSeq" id="WP_219353756.1">
    <property type="nucleotide sequence ID" value="NZ_CP080034.1"/>
</dbReference>
<keyword evidence="7" id="KW-0732">Signal</keyword>
<dbReference type="EC" id="3.4.24.-" evidence="9"/>
<name>A0ABX8TIM3_9CAUL</name>
<accession>A0ABX8TIM3</accession>
<dbReference type="EMBL" id="CP080034">
    <property type="protein sequence ID" value="QYC11108.1"/>
    <property type="molecule type" value="Genomic_DNA"/>
</dbReference>
<evidence type="ECO:0000313" key="10">
    <source>
        <dbReference type="Proteomes" id="UP000824334"/>
    </source>
</evidence>
<keyword evidence="10" id="KW-1185">Reference proteome</keyword>
<dbReference type="Pfam" id="PF14559">
    <property type="entry name" value="TPR_19"/>
    <property type="match status" value="1"/>
</dbReference>
<dbReference type="GO" id="GO:0008237">
    <property type="term" value="F:metallopeptidase activity"/>
    <property type="evidence" value="ECO:0007669"/>
    <property type="project" value="UniProtKB-KW"/>
</dbReference>
<keyword evidence="5" id="KW-0862">Zinc</keyword>
<evidence type="ECO:0000256" key="3">
    <source>
        <dbReference type="ARBA" id="ARBA00022723"/>
    </source>
</evidence>
<keyword evidence="6 9" id="KW-0482">Metalloprotease</keyword>
<dbReference type="Proteomes" id="UP000824334">
    <property type="component" value="Chromosome"/>
</dbReference>
<dbReference type="InterPro" id="IPR051156">
    <property type="entry name" value="Mito/Outer_Membr_Metalloprot"/>
</dbReference>
<evidence type="ECO:0000256" key="1">
    <source>
        <dbReference type="ARBA" id="ARBA00001947"/>
    </source>
</evidence>
<dbReference type="PANTHER" id="PTHR22726">
    <property type="entry name" value="METALLOENDOPEPTIDASE OMA1"/>
    <property type="match status" value="1"/>
</dbReference>
<feature type="signal peptide" evidence="7">
    <location>
        <begin position="1"/>
        <end position="30"/>
    </location>
</feature>
<evidence type="ECO:0000313" key="9">
    <source>
        <dbReference type="EMBL" id="QYC11108.1"/>
    </source>
</evidence>
<keyword evidence="2" id="KW-0645">Protease</keyword>
<comment type="cofactor">
    <cofactor evidence="1">
        <name>Zn(2+)</name>
        <dbReference type="ChEBI" id="CHEBI:29105"/>
    </cofactor>
</comment>
<keyword evidence="3" id="KW-0479">Metal-binding</keyword>
<dbReference type="CDD" id="cd07324">
    <property type="entry name" value="M48C_Oma1-like"/>
    <property type="match status" value="1"/>
</dbReference>
<gene>
    <name evidence="9" type="ORF">KWG56_03600</name>
</gene>
<evidence type="ECO:0000256" key="5">
    <source>
        <dbReference type="ARBA" id="ARBA00022833"/>
    </source>
</evidence>
<evidence type="ECO:0000259" key="8">
    <source>
        <dbReference type="Pfam" id="PF01435"/>
    </source>
</evidence>
<dbReference type="GeneID" id="94374336"/>
<sequence length="466" mass="51022">MTWLPRSATRLLAAAATGLMVLVAAGQASAQSMIRDTEIEGIIRGWADPVFVAMGLNPSDIEVLLVNDNDLNAFATRGRIMGVNTGLILRTKNPSELLGVMAHEAGHIKNRHTLRDGAQNAGKQPMFMTMALGALAIAAGAPDAGVALLGSSQYFGTLGALHYMQSQEGEADLTGARALERAGETGAGLVSFFENFRSQEVFSDARRYPYFRSHPLSSQRIESMRRFVQEQPHYSHRDSSERMAQHALILAKIHAFMDPPNQTLRSYPSTDTSLPGRYARAIAWYRDGQTDRALMAVDELIAGDETNPYFQELKGQVLFEEGRPVEAVVAHREAVRLAPDAPLLRVNLAHALIETNDPANLDEAISQLKHATVAEKDNTMAWRLLSQAYASKGMEGEARLASAELYFAAGAEKEAVQFALRARSMLQPTSIEWRRAMDIVLASGATPADIQDLDRRDALRRPATLN</sequence>
<organism evidence="9 10">
    <name type="scientific">Brevundimonas nasdae</name>
    <dbReference type="NCBI Taxonomy" id="172043"/>
    <lineage>
        <taxon>Bacteria</taxon>
        <taxon>Pseudomonadati</taxon>
        <taxon>Pseudomonadota</taxon>
        <taxon>Alphaproteobacteria</taxon>
        <taxon>Caulobacterales</taxon>
        <taxon>Caulobacteraceae</taxon>
        <taxon>Brevundimonas</taxon>
    </lineage>
</organism>
<evidence type="ECO:0000256" key="2">
    <source>
        <dbReference type="ARBA" id="ARBA00022670"/>
    </source>
</evidence>
<evidence type="ECO:0000256" key="4">
    <source>
        <dbReference type="ARBA" id="ARBA00022801"/>
    </source>
</evidence>
<dbReference type="InterPro" id="IPR001915">
    <property type="entry name" value="Peptidase_M48"/>
</dbReference>
<dbReference type="Pfam" id="PF01435">
    <property type="entry name" value="Peptidase_M48"/>
    <property type="match status" value="1"/>
</dbReference>
<feature type="chain" id="PRO_5046013063" evidence="7">
    <location>
        <begin position="31"/>
        <end position="466"/>
    </location>
</feature>